<dbReference type="CDD" id="cd00167">
    <property type="entry name" value="SANT"/>
    <property type="match status" value="2"/>
</dbReference>
<evidence type="ECO:0000256" key="7">
    <source>
        <dbReference type="SAM" id="MobiDB-lite"/>
    </source>
</evidence>
<reference evidence="10 11" key="1">
    <citation type="submission" date="2019-09" db="EMBL/GenBank/DDBJ databases">
        <authorList>
            <person name="Ou C."/>
        </authorList>
    </citation>
    <scope>NUCLEOTIDE SEQUENCE [LARGE SCALE GENOMIC DNA]</scope>
    <source>
        <strain evidence="10">S2</strain>
        <tissue evidence="10">Leaf</tissue>
    </source>
</reference>
<feature type="compositionally biased region" description="Basic residues" evidence="7">
    <location>
        <begin position="176"/>
        <end position="189"/>
    </location>
</feature>
<name>A0A5N5GL97_9ROSA</name>
<dbReference type="GO" id="GO:0005634">
    <property type="term" value="C:nucleus"/>
    <property type="evidence" value="ECO:0007669"/>
    <property type="project" value="UniProtKB-SubCell"/>
</dbReference>
<feature type="domain" description="Myb-like" evidence="8">
    <location>
        <begin position="62"/>
        <end position="112"/>
    </location>
</feature>
<dbReference type="FunFam" id="1.10.10.60:FF:000121">
    <property type="entry name" value="Myb transcription factor"/>
    <property type="match status" value="1"/>
</dbReference>
<keyword evidence="2" id="KW-0677">Repeat</keyword>
<reference evidence="10 11" key="3">
    <citation type="submission" date="2019-11" db="EMBL/GenBank/DDBJ databases">
        <title>A de novo genome assembly of a pear dwarfing rootstock.</title>
        <authorList>
            <person name="Wang F."/>
            <person name="Wang J."/>
            <person name="Li S."/>
            <person name="Zhang Y."/>
            <person name="Fang M."/>
            <person name="Ma L."/>
            <person name="Zhao Y."/>
            <person name="Jiang S."/>
        </authorList>
    </citation>
    <scope>NUCLEOTIDE SEQUENCE [LARGE SCALE GENOMIC DNA]</scope>
    <source>
        <strain evidence="10">S2</strain>
        <tissue evidence="10">Leaf</tissue>
    </source>
</reference>
<dbReference type="GO" id="GO:0006950">
    <property type="term" value="P:response to stress"/>
    <property type="evidence" value="ECO:0007669"/>
    <property type="project" value="UniProtKB-ARBA"/>
</dbReference>
<feature type="domain" description="HTH myb-type" evidence="9">
    <location>
        <begin position="62"/>
        <end position="116"/>
    </location>
</feature>
<evidence type="ECO:0000256" key="2">
    <source>
        <dbReference type="ARBA" id="ARBA00022737"/>
    </source>
</evidence>
<dbReference type="InterPro" id="IPR001005">
    <property type="entry name" value="SANT/Myb"/>
</dbReference>
<keyword evidence="4" id="KW-0238">DNA-binding</keyword>
<dbReference type="Pfam" id="PF00249">
    <property type="entry name" value="Myb_DNA-binding"/>
    <property type="match status" value="2"/>
</dbReference>
<evidence type="ECO:0000259" key="8">
    <source>
        <dbReference type="PROSITE" id="PS50090"/>
    </source>
</evidence>
<evidence type="ECO:0000313" key="11">
    <source>
        <dbReference type="Proteomes" id="UP000327157"/>
    </source>
</evidence>
<dbReference type="Gene3D" id="1.10.10.60">
    <property type="entry name" value="Homeodomain-like"/>
    <property type="match status" value="2"/>
</dbReference>
<dbReference type="InterPro" id="IPR017930">
    <property type="entry name" value="Myb_dom"/>
</dbReference>
<sequence length="491" mass="53538">MGRAPCCEKVGLKKGRWTAEEDEMLLNYIQANGEGSWRCLPKNAGLLRCGKSCRLRWINYLRADLKRGNISSQEEDIIIKLHASLGNRWSLIAGQLPGRTDNEIKNYWNSHLSRKIGTFRRPATTTAITTEISTSFPPAGDEVSAAMELGPPKRRGGRTSRWAMKKDKTSSTTKPKGLKARLRQSHHKHDNIAAAADDDDDRLNNAHEAIALPTKSNNKNVDTMQDGYVLPMGVPDQQQETRGGGTAMPATVIDHQKETDGEKLILGPHPHVHGDDDMNEYVGINGGLLGFTDYLMDDINEDEILDPNGAMALSSSEINIHQDADHFPNAVISDHQDTELPSSCDQLVISPNKVMKTTTTTTTTTTAASDDHHDQELESSSCGCNLSSTSSISNSNGKVVTGDLHSCGSSLSLTNTINCDTEDGHTAGGFGDHDQILWDWESVLSNAGTGHDYLWDGHDRQNMLSWLREGESATAAGDGDHADAMVAWLLS</sequence>
<dbReference type="PROSITE" id="PS51294">
    <property type="entry name" value="HTH_MYB"/>
    <property type="match status" value="2"/>
</dbReference>
<evidence type="ECO:0000256" key="4">
    <source>
        <dbReference type="ARBA" id="ARBA00023125"/>
    </source>
</evidence>
<dbReference type="Proteomes" id="UP000327157">
    <property type="component" value="Chromosome 3"/>
</dbReference>
<gene>
    <name evidence="10" type="ORF">D8674_022923</name>
</gene>
<reference evidence="11" key="2">
    <citation type="submission" date="2019-10" db="EMBL/GenBank/DDBJ databases">
        <title>A de novo genome assembly of a pear dwarfing rootstock.</title>
        <authorList>
            <person name="Wang F."/>
            <person name="Wang J."/>
            <person name="Li S."/>
            <person name="Zhang Y."/>
            <person name="Fang M."/>
            <person name="Ma L."/>
            <person name="Zhao Y."/>
            <person name="Jiang S."/>
        </authorList>
    </citation>
    <scope>NUCLEOTIDE SEQUENCE [LARGE SCALE GENOMIC DNA]</scope>
</reference>
<dbReference type="SMART" id="SM00717">
    <property type="entry name" value="SANT"/>
    <property type="match status" value="2"/>
</dbReference>
<feature type="region of interest" description="Disordered" evidence="7">
    <location>
        <begin position="133"/>
        <end position="189"/>
    </location>
</feature>
<comment type="caution">
    <text evidence="10">The sequence shown here is derived from an EMBL/GenBank/DDBJ whole genome shotgun (WGS) entry which is preliminary data.</text>
</comment>
<evidence type="ECO:0000256" key="5">
    <source>
        <dbReference type="ARBA" id="ARBA00023163"/>
    </source>
</evidence>
<comment type="subcellular location">
    <subcellularLocation>
        <location evidence="1">Nucleus</location>
    </subcellularLocation>
</comment>
<protein>
    <submittedName>
        <fullName evidence="10">Uncharacterized protein</fullName>
    </submittedName>
</protein>
<dbReference type="AlphaFoldDB" id="A0A5N5GL97"/>
<dbReference type="OrthoDB" id="1161527at2759"/>
<feature type="domain" description="HTH myb-type" evidence="9">
    <location>
        <begin position="9"/>
        <end position="61"/>
    </location>
</feature>
<dbReference type="PROSITE" id="PS50090">
    <property type="entry name" value="MYB_LIKE"/>
    <property type="match status" value="2"/>
</dbReference>
<keyword evidence="3" id="KW-0805">Transcription regulation</keyword>
<evidence type="ECO:0000256" key="1">
    <source>
        <dbReference type="ARBA" id="ARBA00004123"/>
    </source>
</evidence>
<dbReference type="EMBL" id="SMOL01000402">
    <property type="protein sequence ID" value="KAB2616335.1"/>
    <property type="molecule type" value="Genomic_DNA"/>
</dbReference>
<dbReference type="FunFam" id="1.10.10.60:FF:000231">
    <property type="entry name" value="Myb transcription factor"/>
    <property type="match status" value="1"/>
</dbReference>
<accession>A0A5N5GL97</accession>
<evidence type="ECO:0000259" key="9">
    <source>
        <dbReference type="PROSITE" id="PS51294"/>
    </source>
</evidence>
<organism evidence="10 11">
    <name type="scientific">Pyrus ussuriensis x Pyrus communis</name>
    <dbReference type="NCBI Taxonomy" id="2448454"/>
    <lineage>
        <taxon>Eukaryota</taxon>
        <taxon>Viridiplantae</taxon>
        <taxon>Streptophyta</taxon>
        <taxon>Embryophyta</taxon>
        <taxon>Tracheophyta</taxon>
        <taxon>Spermatophyta</taxon>
        <taxon>Magnoliopsida</taxon>
        <taxon>eudicotyledons</taxon>
        <taxon>Gunneridae</taxon>
        <taxon>Pentapetalae</taxon>
        <taxon>rosids</taxon>
        <taxon>fabids</taxon>
        <taxon>Rosales</taxon>
        <taxon>Rosaceae</taxon>
        <taxon>Amygdaloideae</taxon>
        <taxon>Maleae</taxon>
        <taxon>Pyrus</taxon>
    </lineage>
</organism>
<keyword evidence="5" id="KW-0804">Transcription</keyword>
<dbReference type="SUPFAM" id="SSF46689">
    <property type="entry name" value="Homeodomain-like"/>
    <property type="match status" value="1"/>
</dbReference>
<dbReference type="GO" id="GO:0046148">
    <property type="term" value="P:pigment biosynthetic process"/>
    <property type="evidence" value="ECO:0007669"/>
    <property type="project" value="UniProtKB-ARBA"/>
</dbReference>
<keyword evidence="11" id="KW-1185">Reference proteome</keyword>
<evidence type="ECO:0000256" key="3">
    <source>
        <dbReference type="ARBA" id="ARBA00023015"/>
    </source>
</evidence>
<keyword evidence="6" id="KW-0539">Nucleus</keyword>
<dbReference type="InterPro" id="IPR015495">
    <property type="entry name" value="Myb_TF_plants"/>
</dbReference>
<feature type="domain" description="Myb-like" evidence="8">
    <location>
        <begin position="9"/>
        <end position="61"/>
    </location>
</feature>
<dbReference type="GO" id="GO:0045893">
    <property type="term" value="P:positive regulation of DNA-templated transcription"/>
    <property type="evidence" value="ECO:0007669"/>
    <property type="project" value="UniProtKB-ARBA"/>
</dbReference>
<dbReference type="GO" id="GO:0043565">
    <property type="term" value="F:sequence-specific DNA binding"/>
    <property type="evidence" value="ECO:0007669"/>
    <property type="project" value="UniProtKB-ARBA"/>
</dbReference>
<proteinExistence type="predicted"/>
<evidence type="ECO:0000256" key="6">
    <source>
        <dbReference type="ARBA" id="ARBA00023242"/>
    </source>
</evidence>
<evidence type="ECO:0000313" key="10">
    <source>
        <dbReference type="EMBL" id="KAB2616335.1"/>
    </source>
</evidence>
<dbReference type="PANTHER" id="PTHR47999:SF6">
    <property type="entry name" value="MYB-RELATED PROTEIN P"/>
    <property type="match status" value="1"/>
</dbReference>
<dbReference type="InterPro" id="IPR009057">
    <property type="entry name" value="Homeodomain-like_sf"/>
</dbReference>
<dbReference type="PANTHER" id="PTHR47999">
    <property type="entry name" value="TRANSCRIPTION FACTOR MYB8-RELATED-RELATED"/>
    <property type="match status" value="1"/>
</dbReference>